<evidence type="ECO:0000313" key="3">
    <source>
        <dbReference type="Proteomes" id="UP000622552"/>
    </source>
</evidence>
<gene>
    <name evidence="2" type="ORF">IW245_004102</name>
</gene>
<reference evidence="2" key="1">
    <citation type="submission" date="2020-11" db="EMBL/GenBank/DDBJ databases">
        <title>Sequencing the genomes of 1000 actinobacteria strains.</title>
        <authorList>
            <person name="Klenk H.-P."/>
        </authorList>
    </citation>
    <scope>NUCLEOTIDE SEQUENCE</scope>
    <source>
        <strain evidence="2">DSM 45356</strain>
    </source>
</reference>
<protein>
    <submittedName>
        <fullName evidence="2">Uncharacterized protein</fullName>
    </submittedName>
</protein>
<keyword evidence="3" id="KW-1185">Reference proteome</keyword>
<accession>A0A8J7GT58</accession>
<proteinExistence type="predicted"/>
<comment type="caution">
    <text evidence="2">The sequence shown here is derived from an EMBL/GenBank/DDBJ whole genome shotgun (WGS) entry which is preliminary data.</text>
</comment>
<dbReference type="AlphaFoldDB" id="A0A8J7GT58"/>
<evidence type="ECO:0000256" key="1">
    <source>
        <dbReference type="SAM" id="MobiDB-lite"/>
    </source>
</evidence>
<sequence length="422" mass="44867">MRRVLLLSATVLVTLLAGLVNLRLYSPSPLERRSDDVAAEAVSRLEHLRDTLDGGAAEEAQGLFPEGYFFSYELYGLSWVNVGLRSPAHQKRALSEARWALEHVDSDAGRAPFSASLSPAYGAFYVGWSNWLRGGIVKLSGDPSAPERPKLRAETKSLSEALLASPTPFLQSYPGQAWPVDSVVAVASLALAEQVGEGDYAGVVGRWLAASDEHRDPATGLLPHRTYPADGRPVEGARATSQVVALRFLAELDPARARRDWTTFRDLFASTLPGAPGIREFPRGASGGRDVDSGPLVFGLSASASAVGLGTAVLFGDQRTAAELSGLAEATGFRVGDSYLGGLVPIGDTFMVWSLTTTGWVAGGAAVEERPERNWRWPWQLVSVLVVGPLSVLSWRSVRRRRAGGGAGPTPGPSADVAGVPE</sequence>
<organism evidence="2 3">
    <name type="scientific">Longispora fulva</name>
    <dbReference type="NCBI Taxonomy" id="619741"/>
    <lineage>
        <taxon>Bacteria</taxon>
        <taxon>Bacillati</taxon>
        <taxon>Actinomycetota</taxon>
        <taxon>Actinomycetes</taxon>
        <taxon>Micromonosporales</taxon>
        <taxon>Micromonosporaceae</taxon>
        <taxon>Longispora</taxon>
    </lineage>
</organism>
<dbReference type="RefSeq" id="WP_197004720.1">
    <property type="nucleotide sequence ID" value="NZ_BONS01000017.1"/>
</dbReference>
<feature type="region of interest" description="Disordered" evidence="1">
    <location>
        <begin position="401"/>
        <end position="422"/>
    </location>
</feature>
<name>A0A8J7GT58_9ACTN</name>
<evidence type="ECO:0000313" key="2">
    <source>
        <dbReference type="EMBL" id="MBG6137908.1"/>
    </source>
</evidence>
<dbReference type="EMBL" id="JADOUF010000001">
    <property type="protein sequence ID" value="MBG6137908.1"/>
    <property type="molecule type" value="Genomic_DNA"/>
</dbReference>
<dbReference type="Proteomes" id="UP000622552">
    <property type="component" value="Unassembled WGS sequence"/>
</dbReference>